<sequence>MEFPVDGANSNQKYMFKKPDAYATIILYEVSAYLVLFPGEDIAMVDAIEFRNVTYAYKRVPALDNLSFRIPENSIVGMIGANGAGKTTAIRLMIRYLQPDRGSILYKGQDIYSLLGKNHMLHGKWNCGNKKSRMQSGGGYPITYIPDLPVVFEELTVLEHLAFIGAMYHTEERIDDLTDLFELKAHLDKVPGILSKGTRQKLSIACALLREYEILLADEPFSGLDPKQISVLKERILEEKCKGKTVILSTHLLSLIESICDYYVLIDRGRLLCQGSLAELMELQGLSSLEKIYLQLSSQEVGETEETETED</sequence>
<evidence type="ECO:0000313" key="5">
    <source>
        <dbReference type="EMBL" id="EET62582.1"/>
    </source>
</evidence>
<dbReference type="EMBL" id="ACCL02000002">
    <property type="protein sequence ID" value="EET62582.1"/>
    <property type="molecule type" value="Genomic_DNA"/>
</dbReference>
<keyword evidence="2" id="KW-0547">Nucleotide-binding</keyword>
<dbReference type="GO" id="GO:0005524">
    <property type="term" value="F:ATP binding"/>
    <property type="evidence" value="ECO:0007669"/>
    <property type="project" value="UniProtKB-KW"/>
</dbReference>
<dbReference type="PANTHER" id="PTHR42939:SF1">
    <property type="entry name" value="ABC TRANSPORTER ATP-BINDING PROTEIN ALBC-RELATED"/>
    <property type="match status" value="1"/>
</dbReference>
<dbReference type="InterPro" id="IPR003439">
    <property type="entry name" value="ABC_transporter-like_ATP-bd"/>
</dbReference>
<organism evidence="5 6">
    <name type="scientific">Marvinbryantia formatexigens DSM 14469</name>
    <dbReference type="NCBI Taxonomy" id="478749"/>
    <lineage>
        <taxon>Bacteria</taxon>
        <taxon>Bacillati</taxon>
        <taxon>Bacillota</taxon>
        <taxon>Clostridia</taxon>
        <taxon>Lachnospirales</taxon>
        <taxon>Lachnospiraceae</taxon>
        <taxon>Marvinbryantia</taxon>
    </lineage>
</organism>
<dbReference type="Gene3D" id="3.40.50.300">
    <property type="entry name" value="P-loop containing nucleotide triphosphate hydrolases"/>
    <property type="match status" value="1"/>
</dbReference>
<gene>
    <name evidence="5" type="ORF">BRYFOR_05617</name>
</gene>
<keyword evidence="1" id="KW-0813">Transport</keyword>
<dbReference type="SMART" id="SM00382">
    <property type="entry name" value="AAA"/>
    <property type="match status" value="1"/>
</dbReference>
<dbReference type="eggNOG" id="COG1131">
    <property type="taxonomic scope" value="Bacteria"/>
</dbReference>
<name>C6LAH5_9FIRM</name>
<evidence type="ECO:0000259" key="4">
    <source>
        <dbReference type="PROSITE" id="PS50893"/>
    </source>
</evidence>
<dbReference type="Pfam" id="PF00005">
    <property type="entry name" value="ABC_tran"/>
    <property type="match status" value="1"/>
</dbReference>
<evidence type="ECO:0000256" key="1">
    <source>
        <dbReference type="ARBA" id="ARBA00022448"/>
    </source>
</evidence>
<dbReference type="SUPFAM" id="SSF52540">
    <property type="entry name" value="P-loop containing nucleoside triphosphate hydrolases"/>
    <property type="match status" value="1"/>
</dbReference>
<keyword evidence="6" id="KW-1185">Reference proteome</keyword>
<accession>C6LAH5</accession>
<dbReference type="PANTHER" id="PTHR42939">
    <property type="entry name" value="ABC TRANSPORTER ATP-BINDING PROTEIN ALBC-RELATED"/>
    <property type="match status" value="1"/>
</dbReference>
<evidence type="ECO:0000256" key="3">
    <source>
        <dbReference type="ARBA" id="ARBA00022840"/>
    </source>
</evidence>
<reference evidence="5" key="1">
    <citation type="submission" date="2009-07" db="EMBL/GenBank/DDBJ databases">
        <authorList>
            <person name="Weinstock G."/>
            <person name="Sodergren E."/>
            <person name="Clifton S."/>
            <person name="Fulton L."/>
            <person name="Fulton B."/>
            <person name="Courtney L."/>
            <person name="Fronick C."/>
            <person name="Harrison M."/>
            <person name="Strong C."/>
            <person name="Farmer C."/>
            <person name="Delahaunty K."/>
            <person name="Markovic C."/>
            <person name="Hall O."/>
            <person name="Minx P."/>
            <person name="Tomlinson C."/>
            <person name="Mitreva M."/>
            <person name="Nelson J."/>
            <person name="Hou S."/>
            <person name="Wollam A."/>
            <person name="Pepin K.H."/>
            <person name="Johnson M."/>
            <person name="Bhonagiri V."/>
            <person name="Nash W.E."/>
            <person name="Warren W."/>
            <person name="Chinwalla A."/>
            <person name="Mardis E.R."/>
            <person name="Wilson R.K."/>
        </authorList>
    </citation>
    <scope>NUCLEOTIDE SEQUENCE [LARGE SCALE GENOMIC DNA]</scope>
    <source>
        <strain evidence="5">DSM 14469</strain>
    </source>
</reference>
<keyword evidence="3 5" id="KW-0067">ATP-binding</keyword>
<evidence type="ECO:0000256" key="2">
    <source>
        <dbReference type="ARBA" id="ARBA00022741"/>
    </source>
</evidence>
<dbReference type="InterPro" id="IPR027417">
    <property type="entry name" value="P-loop_NTPase"/>
</dbReference>
<protein>
    <submittedName>
        <fullName evidence="5">ABC transporter, ATP-binding protein</fullName>
    </submittedName>
</protein>
<dbReference type="PROSITE" id="PS50893">
    <property type="entry name" value="ABC_TRANSPORTER_2"/>
    <property type="match status" value="1"/>
</dbReference>
<dbReference type="InterPro" id="IPR051782">
    <property type="entry name" value="ABC_Transporter_VariousFunc"/>
</dbReference>
<proteinExistence type="predicted"/>
<comment type="caution">
    <text evidence="5">The sequence shown here is derived from an EMBL/GenBank/DDBJ whole genome shotgun (WGS) entry which is preliminary data.</text>
</comment>
<dbReference type="Proteomes" id="UP000005561">
    <property type="component" value="Unassembled WGS sequence"/>
</dbReference>
<evidence type="ECO:0000313" key="6">
    <source>
        <dbReference type="Proteomes" id="UP000005561"/>
    </source>
</evidence>
<dbReference type="STRING" id="168384.SAMN05660368_02912"/>
<dbReference type="CDD" id="cd03230">
    <property type="entry name" value="ABC_DR_subfamily_A"/>
    <property type="match status" value="1"/>
</dbReference>
<dbReference type="AlphaFoldDB" id="C6LAH5"/>
<dbReference type="InterPro" id="IPR003593">
    <property type="entry name" value="AAA+_ATPase"/>
</dbReference>
<feature type="domain" description="ABC transporter" evidence="4">
    <location>
        <begin position="48"/>
        <end position="293"/>
    </location>
</feature>
<dbReference type="GO" id="GO:0016887">
    <property type="term" value="F:ATP hydrolysis activity"/>
    <property type="evidence" value="ECO:0007669"/>
    <property type="project" value="InterPro"/>
</dbReference>